<comment type="caution">
    <text evidence="2">The sequence shown here is derived from an EMBL/GenBank/DDBJ whole genome shotgun (WGS) entry which is preliminary data.</text>
</comment>
<evidence type="ECO:0000313" key="2">
    <source>
        <dbReference type="EMBL" id="KAJ1157530.1"/>
    </source>
</evidence>
<feature type="compositionally biased region" description="Basic and acidic residues" evidence="1">
    <location>
        <begin position="24"/>
        <end position="37"/>
    </location>
</feature>
<accession>A0AAV7S013</accession>
<evidence type="ECO:0000256" key="1">
    <source>
        <dbReference type="SAM" id="MobiDB-lite"/>
    </source>
</evidence>
<reference evidence="2" key="1">
    <citation type="journal article" date="2022" name="bioRxiv">
        <title>Sequencing and chromosome-scale assembly of the giantPleurodeles waltlgenome.</title>
        <authorList>
            <person name="Brown T."/>
            <person name="Elewa A."/>
            <person name="Iarovenko S."/>
            <person name="Subramanian E."/>
            <person name="Araus A.J."/>
            <person name="Petzold A."/>
            <person name="Susuki M."/>
            <person name="Suzuki K.-i.T."/>
            <person name="Hayashi T."/>
            <person name="Toyoda A."/>
            <person name="Oliveira C."/>
            <person name="Osipova E."/>
            <person name="Leigh N.D."/>
            <person name="Simon A."/>
            <person name="Yun M.H."/>
        </authorList>
    </citation>
    <scope>NUCLEOTIDE SEQUENCE</scope>
    <source>
        <strain evidence="2">20211129_DDA</strain>
        <tissue evidence="2">Liver</tissue>
    </source>
</reference>
<proteinExistence type="predicted"/>
<evidence type="ECO:0000313" key="3">
    <source>
        <dbReference type="Proteomes" id="UP001066276"/>
    </source>
</evidence>
<protein>
    <submittedName>
        <fullName evidence="2">Uncharacterized protein</fullName>
    </submittedName>
</protein>
<dbReference type="AlphaFoldDB" id="A0AAV7S013"/>
<feature type="region of interest" description="Disordered" evidence="1">
    <location>
        <begin position="1"/>
        <end position="52"/>
    </location>
</feature>
<organism evidence="2 3">
    <name type="scientific">Pleurodeles waltl</name>
    <name type="common">Iberian ribbed newt</name>
    <dbReference type="NCBI Taxonomy" id="8319"/>
    <lineage>
        <taxon>Eukaryota</taxon>
        <taxon>Metazoa</taxon>
        <taxon>Chordata</taxon>
        <taxon>Craniata</taxon>
        <taxon>Vertebrata</taxon>
        <taxon>Euteleostomi</taxon>
        <taxon>Amphibia</taxon>
        <taxon>Batrachia</taxon>
        <taxon>Caudata</taxon>
        <taxon>Salamandroidea</taxon>
        <taxon>Salamandridae</taxon>
        <taxon>Pleurodelinae</taxon>
        <taxon>Pleurodeles</taxon>
    </lineage>
</organism>
<keyword evidence="3" id="KW-1185">Reference proteome</keyword>
<name>A0AAV7S013_PLEWA</name>
<dbReference type="EMBL" id="JANPWB010000009">
    <property type="protein sequence ID" value="KAJ1157530.1"/>
    <property type="molecule type" value="Genomic_DNA"/>
</dbReference>
<sequence>MLLPIYLRGPPRSLARPRGALSPQEKEGMRGARRAVEASRLPPPPVSKGGEAWSPVRVSQLPEAVAQLSAVGLSAIFFAPCAHGGGERAPSAVGASSACHPAPVLGARYY</sequence>
<dbReference type="Proteomes" id="UP001066276">
    <property type="component" value="Chromosome 5"/>
</dbReference>
<gene>
    <name evidence="2" type="ORF">NDU88_010237</name>
</gene>